<name>A0A928Z6F5_9CYAN</name>
<evidence type="ECO:0000313" key="1">
    <source>
        <dbReference type="EMBL" id="MBE9040327.1"/>
    </source>
</evidence>
<gene>
    <name evidence="1" type="ORF">IQ235_05915</name>
</gene>
<proteinExistence type="predicted"/>
<reference evidence="1" key="1">
    <citation type="submission" date="2020-10" db="EMBL/GenBank/DDBJ databases">
        <authorList>
            <person name="Castelo-Branco R."/>
            <person name="Eusebio N."/>
            <person name="Adriana R."/>
            <person name="Vieira A."/>
            <person name="Brugerolle De Fraissinette N."/>
            <person name="Rezende De Castro R."/>
            <person name="Schneider M.P."/>
            <person name="Vasconcelos V."/>
            <person name="Leao P.N."/>
        </authorList>
    </citation>
    <scope>NUCLEOTIDE SEQUENCE</scope>
    <source>
        <strain evidence="1">LEGE 11467</strain>
    </source>
</reference>
<comment type="caution">
    <text evidence="1">The sequence shown here is derived from an EMBL/GenBank/DDBJ whole genome shotgun (WGS) entry which is preliminary data.</text>
</comment>
<dbReference type="RefSeq" id="WP_264320580.1">
    <property type="nucleotide sequence ID" value="NZ_JADEXN010000075.1"/>
</dbReference>
<organism evidence="1 2">
    <name type="scientific">Zarconia navalis LEGE 11467</name>
    <dbReference type="NCBI Taxonomy" id="1828826"/>
    <lineage>
        <taxon>Bacteria</taxon>
        <taxon>Bacillati</taxon>
        <taxon>Cyanobacteriota</taxon>
        <taxon>Cyanophyceae</taxon>
        <taxon>Oscillatoriophycideae</taxon>
        <taxon>Oscillatoriales</taxon>
        <taxon>Oscillatoriales incertae sedis</taxon>
        <taxon>Zarconia</taxon>
        <taxon>Zarconia navalis</taxon>
    </lineage>
</organism>
<accession>A0A928Z6F5</accession>
<dbReference type="EMBL" id="JADEXN010000075">
    <property type="protein sequence ID" value="MBE9040327.1"/>
    <property type="molecule type" value="Genomic_DNA"/>
</dbReference>
<dbReference type="AlphaFoldDB" id="A0A928Z6F5"/>
<evidence type="ECO:0000313" key="2">
    <source>
        <dbReference type="Proteomes" id="UP000621799"/>
    </source>
</evidence>
<dbReference type="Proteomes" id="UP000621799">
    <property type="component" value="Unassembled WGS sequence"/>
</dbReference>
<protein>
    <submittedName>
        <fullName evidence="1">Uncharacterized protein</fullName>
    </submittedName>
</protein>
<keyword evidence="2" id="KW-1185">Reference proteome</keyword>
<sequence>MSTPWGDFEWDTAIEETSISVNSNNRRYQDSEPQYDAQTLEASAIASEPAVLPSKTLLTRGGYTTESAGYLQAGQVQPFEMRMKAGQRLKLVAQGNVETYVFTPSGSWLEGDALPESGVYSLEVVAIDDTEYSLSADVR</sequence>